<organism evidence="13 14">
    <name type="scientific">Novosphingobium aquae</name>
    <dbReference type="NCBI Taxonomy" id="3133435"/>
    <lineage>
        <taxon>Bacteria</taxon>
        <taxon>Pseudomonadati</taxon>
        <taxon>Pseudomonadota</taxon>
        <taxon>Alphaproteobacteria</taxon>
        <taxon>Sphingomonadales</taxon>
        <taxon>Sphingomonadaceae</taxon>
        <taxon>Novosphingobium</taxon>
    </lineage>
</organism>
<accession>A0ABU8S5W4</accession>
<evidence type="ECO:0000256" key="3">
    <source>
        <dbReference type="ARBA" id="ARBA00022452"/>
    </source>
</evidence>
<feature type="domain" description="TonB-dependent receptor-like beta-barrel" evidence="11">
    <location>
        <begin position="370"/>
        <end position="859"/>
    </location>
</feature>
<dbReference type="SUPFAM" id="SSF56935">
    <property type="entry name" value="Porins"/>
    <property type="match status" value="1"/>
</dbReference>
<gene>
    <name evidence="13" type="ORF">WG900_05390</name>
</gene>
<keyword evidence="4 8" id="KW-0812">Transmembrane</keyword>
<comment type="similarity">
    <text evidence="8 9">Belongs to the TonB-dependent receptor family.</text>
</comment>
<reference evidence="13 14" key="1">
    <citation type="submission" date="2024-03" db="EMBL/GenBank/DDBJ databases">
        <authorList>
            <person name="Jo J.-H."/>
        </authorList>
    </citation>
    <scope>NUCLEOTIDE SEQUENCE [LARGE SCALE GENOMIC DNA]</scope>
    <source>
        <strain evidence="13 14">AS3R-12</strain>
    </source>
</reference>
<dbReference type="EMBL" id="JBBHJY010000002">
    <property type="protein sequence ID" value="MEJ6009347.1"/>
    <property type="molecule type" value="Genomic_DNA"/>
</dbReference>
<feature type="chain" id="PRO_5047103127" evidence="10">
    <location>
        <begin position="26"/>
        <end position="897"/>
    </location>
</feature>
<evidence type="ECO:0000256" key="1">
    <source>
        <dbReference type="ARBA" id="ARBA00004571"/>
    </source>
</evidence>
<evidence type="ECO:0000256" key="9">
    <source>
        <dbReference type="RuleBase" id="RU003357"/>
    </source>
</evidence>
<feature type="signal peptide" evidence="10">
    <location>
        <begin position="1"/>
        <end position="25"/>
    </location>
</feature>
<dbReference type="Pfam" id="PF07715">
    <property type="entry name" value="Plug"/>
    <property type="match status" value="1"/>
</dbReference>
<keyword evidence="2 8" id="KW-0813">Transport</keyword>
<evidence type="ECO:0000259" key="11">
    <source>
        <dbReference type="Pfam" id="PF00593"/>
    </source>
</evidence>
<evidence type="ECO:0000256" key="5">
    <source>
        <dbReference type="ARBA" id="ARBA00023077"/>
    </source>
</evidence>
<keyword evidence="14" id="KW-1185">Reference proteome</keyword>
<evidence type="ECO:0000256" key="6">
    <source>
        <dbReference type="ARBA" id="ARBA00023136"/>
    </source>
</evidence>
<sequence>MKNHQRTLAAGTALALILAAVPALAQAQPDNTTADEGSDTSANEEIVVTGTSIRGLVKPVGASTVTVDREEVKATGVTSTVDLLANIPQIRNFGGAPAGQASATQSFAIPALRNLPNTQPGDGTLFLWNGNRMVGGGFSTRPDPAVIPTSAIDRVEVVLGGGSAIYGSDAVAGTINFVIRKTLEGAELRGTYGMAKEYDQFNVSGAWGKVWDKGNVLIAGDYSGHSNLLGSDRSYVSNDLRSQGGSDFRLTSCEVPNVVIGSTTYAYPNWSTTANRCDPNNYQDIYPHERRWSVLGSFNQQITENLEFSLDGYYSKRNDRFFFQQTAATGTIRSTGTRANPSFQTPVAGTTSETVNFTFGSVFGNSVISDQDFKTWQVMPSLKWSIGGGWRGIASFNYGYGEGTVNQGDINPVYKLALDPGATGAPLTTSTALNPFNLSQTNSALLAQIRDWNKYTHRDHETVHSKIVFDGPLFAAPGGDVKLAVGGERYWEDQYSIEAVGPLGREDPALAGGIAYRDRTVYSAFAEVVLPLFSAENAVSGFQSLIFNISGRYDDYSDFGGTFNPKIAGTWSPLEGVALRGSYGTAFVAPSLNSMAKPPSVVLSSTTSTALIPAGGSSNLPMATIQGGNPGLKPETARTFDIGLDLTPSFAPGLKASVTYYWISMKNVVAGPNTSQFLTTPAYAGYYVIPTGTDAQKLAQINAFHGLGSLPIEGGGSVDRLGIPQIVVDSRTANLGESRISGIDYSVQYRIDTSFGTFTPAIAGTHGIKLDLSNPSGAPFVNQFLNGNPRDTFTASLNYSIGPVKARVAWDYLGGYPVLGVTSQTYVESFQTVNLYASYQLPKEGILEGTTISLNVDNLFDEKPSYINRATGTGQIGGVGQGSFIGRFVSVSLEKKF</sequence>
<dbReference type="PANTHER" id="PTHR47234:SF2">
    <property type="entry name" value="TONB-DEPENDENT RECEPTOR"/>
    <property type="match status" value="1"/>
</dbReference>
<dbReference type="InterPro" id="IPR039426">
    <property type="entry name" value="TonB-dep_rcpt-like"/>
</dbReference>
<dbReference type="InterPro" id="IPR000531">
    <property type="entry name" value="Beta-barrel_TonB"/>
</dbReference>
<keyword evidence="3 8" id="KW-1134">Transmembrane beta strand</keyword>
<evidence type="ECO:0000256" key="7">
    <source>
        <dbReference type="ARBA" id="ARBA00023237"/>
    </source>
</evidence>
<evidence type="ECO:0000256" key="4">
    <source>
        <dbReference type="ARBA" id="ARBA00022692"/>
    </source>
</evidence>
<dbReference type="InterPro" id="IPR037066">
    <property type="entry name" value="Plug_dom_sf"/>
</dbReference>
<dbReference type="PANTHER" id="PTHR47234">
    <property type="match status" value="1"/>
</dbReference>
<evidence type="ECO:0000256" key="10">
    <source>
        <dbReference type="SAM" id="SignalP"/>
    </source>
</evidence>
<keyword evidence="5 9" id="KW-0798">TonB box</keyword>
<evidence type="ECO:0000256" key="8">
    <source>
        <dbReference type="PROSITE-ProRule" id="PRU01360"/>
    </source>
</evidence>
<evidence type="ECO:0000313" key="13">
    <source>
        <dbReference type="EMBL" id="MEJ6009347.1"/>
    </source>
</evidence>
<dbReference type="Gene3D" id="2.40.170.20">
    <property type="entry name" value="TonB-dependent receptor, beta-barrel domain"/>
    <property type="match status" value="1"/>
</dbReference>
<evidence type="ECO:0000313" key="14">
    <source>
        <dbReference type="Proteomes" id="UP001379235"/>
    </source>
</evidence>
<dbReference type="Pfam" id="PF00593">
    <property type="entry name" value="TonB_dep_Rec_b-barrel"/>
    <property type="match status" value="1"/>
</dbReference>
<dbReference type="Proteomes" id="UP001379235">
    <property type="component" value="Unassembled WGS sequence"/>
</dbReference>
<keyword evidence="13" id="KW-0675">Receptor</keyword>
<keyword evidence="6 8" id="KW-0472">Membrane</keyword>
<evidence type="ECO:0000259" key="12">
    <source>
        <dbReference type="Pfam" id="PF07715"/>
    </source>
</evidence>
<keyword evidence="7 8" id="KW-0998">Cell outer membrane</keyword>
<comment type="caution">
    <text evidence="13">The sequence shown here is derived from an EMBL/GenBank/DDBJ whole genome shotgun (WGS) entry which is preliminary data.</text>
</comment>
<dbReference type="RefSeq" id="WP_339965364.1">
    <property type="nucleotide sequence ID" value="NZ_JBBHJY010000002.1"/>
</dbReference>
<proteinExistence type="inferred from homology"/>
<dbReference type="InterPro" id="IPR012910">
    <property type="entry name" value="Plug_dom"/>
</dbReference>
<name>A0ABU8S5W4_9SPHN</name>
<feature type="domain" description="TonB-dependent receptor plug" evidence="12">
    <location>
        <begin position="62"/>
        <end position="174"/>
    </location>
</feature>
<dbReference type="Gene3D" id="2.170.130.10">
    <property type="entry name" value="TonB-dependent receptor, plug domain"/>
    <property type="match status" value="1"/>
</dbReference>
<protein>
    <submittedName>
        <fullName evidence="13">TonB-dependent receptor</fullName>
    </submittedName>
</protein>
<comment type="subcellular location">
    <subcellularLocation>
        <location evidence="1 8">Cell outer membrane</location>
        <topology evidence="1 8">Multi-pass membrane protein</topology>
    </subcellularLocation>
</comment>
<keyword evidence="10" id="KW-0732">Signal</keyword>
<evidence type="ECO:0000256" key="2">
    <source>
        <dbReference type="ARBA" id="ARBA00022448"/>
    </source>
</evidence>
<dbReference type="InterPro" id="IPR036942">
    <property type="entry name" value="Beta-barrel_TonB_sf"/>
</dbReference>
<dbReference type="PROSITE" id="PS52016">
    <property type="entry name" value="TONB_DEPENDENT_REC_3"/>
    <property type="match status" value="1"/>
</dbReference>